<dbReference type="SUPFAM" id="SSF56349">
    <property type="entry name" value="DNA breaking-rejoining enzymes"/>
    <property type="match status" value="1"/>
</dbReference>
<name>A0A402D312_9BACT</name>
<dbReference type="GO" id="GO:0003917">
    <property type="term" value="F:DNA topoisomerase type I (single strand cut, ATP-independent) activity"/>
    <property type="evidence" value="ECO:0007669"/>
    <property type="project" value="UniProtKB-EC"/>
</dbReference>
<evidence type="ECO:0000313" key="8">
    <source>
        <dbReference type="Proteomes" id="UP000287394"/>
    </source>
</evidence>
<dbReference type="Pfam" id="PF01028">
    <property type="entry name" value="Topoisom_I"/>
    <property type="match status" value="1"/>
</dbReference>
<dbReference type="GO" id="GO:0006265">
    <property type="term" value="P:DNA topological change"/>
    <property type="evidence" value="ECO:0007669"/>
    <property type="project" value="InterPro"/>
</dbReference>
<dbReference type="OrthoDB" id="9778962at2"/>
<evidence type="ECO:0000256" key="2">
    <source>
        <dbReference type="ARBA" id="ARBA00006645"/>
    </source>
</evidence>
<evidence type="ECO:0000313" key="7">
    <source>
        <dbReference type="EMBL" id="BDI28376.1"/>
    </source>
</evidence>
<dbReference type="GO" id="GO:0003677">
    <property type="term" value="F:DNA binding"/>
    <property type="evidence" value="ECO:0007669"/>
    <property type="project" value="UniProtKB-KW"/>
</dbReference>
<dbReference type="Gene3D" id="3.90.15.10">
    <property type="entry name" value="Topoisomerase I, Chain A, domain 3"/>
    <property type="match status" value="1"/>
</dbReference>
<dbReference type="RefSeq" id="WP_119323878.1">
    <property type="nucleotide sequence ID" value="NZ_AP025739.1"/>
</dbReference>
<gene>
    <name evidence="7" type="ORF">CCAX7_004270</name>
</gene>
<comment type="similarity">
    <text evidence="2">Belongs to the type IB topoisomerase family.</text>
</comment>
<evidence type="ECO:0000256" key="3">
    <source>
        <dbReference type="ARBA" id="ARBA00012891"/>
    </source>
</evidence>
<dbReference type="Gene3D" id="1.10.132.120">
    <property type="match status" value="1"/>
</dbReference>
<dbReference type="KEGG" id="ccot:CCAX7_004270"/>
<evidence type="ECO:0000256" key="4">
    <source>
        <dbReference type="ARBA" id="ARBA00023029"/>
    </source>
</evidence>
<dbReference type="InterPro" id="IPR013500">
    <property type="entry name" value="TopoI_cat_euk"/>
</dbReference>
<keyword evidence="4" id="KW-0799">Topoisomerase</keyword>
<comment type="catalytic activity">
    <reaction evidence="1">
        <text>ATP-independent breakage of single-stranded DNA, followed by passage and rejoining.</text>
        <dbReference type="EC" id="5.6.2.1"/>
    </reaction>
</comment>
<evidence type="ECO:0000256" key="6">
    <source>
        <dbReference type="ARBA" id="ARBA00023235"/>
    </source>
</evidence>
<dbReference type="InterPro" id="IPR014711">
    <property type="entry name" value="TopoI_cat_a-hlx-sub_euk"/>
</dbReference>
<dbReference type="EC" id="5.6.2.1" evidence="3"/>
<dbReference type="AlphaFoldDB" id="A0A402D312"/>
<keyword evidence="5" id="KW-0238">DNA-binding</keyword>
<dbReference type="EMBL" id="AP025739">
    <property type="protein sequence ID" value="BDI28376.1"/>
    <property type="molecule type" value="Genomic_DNA"/>
</dbReference>
<reference evidence="7 8" key="1">
    <citation type="journal article" date="2019" name="Int. J. Syst. Evol. Microbiol.">
        <title>Capsulimonas corticalis gen. nov., sp. nov., an aerobic capsulated bacterium, of a novel bacterial order, Capsulimonadales ord. nov., of the class Armatimonadia of the phylum Armatimonadetes.</title>
        <authorList>
            <person name="Li J."/>
            <person name="Kudo C."/>
            <person name="Tonouchi A."/>
        </authorList>
    </citation>
    <scope>NUCLEOTIDE SEQUENCE [LARGE SCALE GENOMIC DNA]</scope>
    <source>
        <strain evidence="7 8">AX-7</strain>
    </source>
</reference>
<accession>A0A402D312</accession>
<keyword evidence="8" id="KW-1185">Reference proteome</keyword>
<dbReference type="InterPro" id="IPR049331">
    <property type="entry name" value="Top1B_N_bact"/>
</dbReference>
<dbReference type="Proteomes" id="UP000287394">
    <property type="component" value="Chromosome"/>
</dbReference>
<protein>
    <recommendedName>
        <fullName evidence="3">DNA topoisomerase</fullName>
        <ecNumber evidence="3">5.6.2.1</ecNumber>
    </recommendedName>
</protein>
<organism evidence="7 8">
    <name type="scientific">Capsulimonas corticalis</name>
    <dbReference type="NCBI Taxonomy" id="2219043"/>
    <lineage>
        <taxon>Bacteria</taxon>
        <taxon>Bacillati</taxon>
        <taxon>Armatimonadota</taxon>
        <taxon>Armatimonadia</taxon>
        <taxon>Capsulimonadales</taxon>
        <taxon>Capsulimonadaceae</taxon>
        <taxon>Capsulimonas</taxon>
    </lineage>
</organism>
<evidence type="ECO:0000256" key="1">
    <source>
        <dbReference type="ARBA" id="ARBA00000213"/>
    </source>
</evidence>
<dbReference type="PRINTS" id="PR00416">
    <property type="entry name" value="EUTPISMRASEI"/>
</dbReference>
<dbReference type="SUPFAM" id="SSF55869">
    <property type="entry name" value="DNA topoisomerase I domain"/>
    <property type="match status" value="1"/>
</dbReference>
<sequence length="357" mass="40372">MHTQATTQELHPDPMLSAKEAGLRYLSDTKPGIRRQKSGDGFRYLDPDGKVVKDEETLKRIRSLAIPPAYTDVWICPHPKGYLQATGRDARGRKQYRYHPKWRTVRDDTKYTRMIVFGEALPHVRERVFHDLGLPGLKRERVLATIVRLLETTMIRVGNEEYAKTNKSFGLTTLRNRHVDVGSSALKFHFRGKSGKDHSIELHDRRLARIVKRLRDLPGQELFQFVDDDGNRHSIDSGDVNAYLREISGDDFTAKDFRTWAGTVLAALALCDCEECDTDTQRKKNVVQAIEAVSQRLGNTPSICRKCYVHPAVIESYMEGALPEALKDVKAAIAADPHALDEGEAAVMKLLRKRGKG</sequence>
<dbReference type="PROSITE" id="PS52038">
    <property type="entry name" value="TOPO_IB_2"/>
    <property type="match status" value="1"/>
</dbReference>
<dbReference type="InterPro" id="IPR011010">
    <property type="entry name" value="DNA_brk_join_enz"/>
</dbReference>
<dbReference type="InterPro" id="IPR001631">
    <property type="entry name" value="TopoI"/>
</dbReference>
<dbReference type="Gene3D" id="3.30.66.10">
    <property type="entry name" value="DNA topoisomerase I domain"/>
    <property type="match status" value="1"/>
</dbReference>
<dbReference type="InterPro" id="IPR035447">
    <property type="entry name" value="DNA_topo_I_N_sf"/>
</dbReference>
<evidence type="ECO:0000256" key="5">
    <source>
        <dbReference type="ARBA" id="ARBA00023125"/>
    </source>
</evidence>
<keyword evidence="6" id="KW-0413">Isomerase</keyword>
<dbReference type="Pfam" id="PF21338">
    <property type="entry name" value="Top1B_N_bact"/>
    <property type="match status" value="1"/>
</dbReference>
<proteinExistence type="inferred from homology"/>